<evidence type="ECO:0000256" key="6">
    <source>
        <dbReference type="ARBA" id="ARBA00022777"/>
    </source>
</evidence>
<evidence type="ECO:0000256" key="7">
    <source>
        <dbReference type="ARBA" id="ARBA00022840"/>
    </source>
</evidence>
<dbReference type="STRING" id="542762.A0A4S4E7E4"/>
<dbReference type="Gene3D" id="3.30.200.20">
    <property type="entry name" value="Phosphorylase Kinase, domain 1"/>
    <property type="match status" value="1"/>
</dbReference>
<organism evidence="14 15">
    <name type="scientific">Camellia sinensis var. sinensis</name>
    <name type="common">China tea</name>
    <dbReference type="NCBI Taxonomy" id="542762"/>
    <lineage>
        <taxon>Eukaryota</taxon>
        <taxon>Viridiplantae</taxon>
        <taxon>Streptophyta</taxon>
        <taxon>Embryophyta</taxon>
        <taxon>Tracheophyta</taxon>
        <taxon>Spermatophyta</taxon>
        <taxon>Magnoliopsida</taxon>
        <taxon>eudicotyledons</taxon>
        <taxon>Gunneridae</taxon>
        <taxon>Pentapetalae</taxon>
        <taxon>asterids</taxon>
        <taxon>Ericales</taxon>
        <taxon>Theaceae</taxon>
        <taxon>Camellia</taxon>
    </lineage>
</organism>
<dbReference type="SMART" id="SM00220">
    <property type="entry name" value="S_TKc"/>
    <property type="match status" value="1"/>
</dbReference>
<feature type="transmembrane region" description="Helical" evidence="12">
    <location>
        <begin position="81"/>
        <end position="104"/>
    </location>
</feature>
<dbReference type="AlphaFoldDB" id="A0A4S4E7E4"/>
<evidence type="ECO:0000256" key="4">
    <source>
        <dbReference type="ARBA" id="ARBA00022729"/>
    </source>
</evidence>
<comment type="catalytic activity">
    <reaction evidence="10">
        <text>L-threonyl-[protein] + ATP = O-phospho-L-threonyl-[protein] + ADP + H(+)</text>
        <dbReference type="Rhea" id="RHEA:46608"/>
        <dbReference type="Rhea" id="RHEA-COMP:11060"/>
        <dbReference type="Rhea" id="RHEA-COMP:11605"/>
        <dbReference type="ChEBI" id="CHEBI:15378"/>
        <dbReference type="ChEBI" id="CHEBI:30013"/>
        <dbReference type="ChEBI" id="CHEBI:30616"/>
        <dbReference type="ChEBI" id="CHEBI:61977"/>
        <dbReference type="ChEBI" id="CHEBI:456216"/>
        <dbReference type="EC" id="2.7.11.1"/>
    </reaction>
</comment>
<keyword evidence="5" id="KW-0547">Nucleotide-binding</keyword>
<dbReference type="PANTHER" id="PTHR27002">
    <property type="entry name" value="RECEPTOR-LIKE SERINE/THREONINE-PROTEIN KINASE SD1-8"/>
    <property type="match status" value="1"/>
</dbReference>
<evidence type="ECO:0000256" key="11">
    <source>
        <dbReference type="ARBA" id="ARBA00048679"/>
    </source>
</evidence>
<keyword evidence="12" id="KW-0472">Membrane</keyword>
<dbReference type="Pfam" id="PF07714">
    <property type="entry name" value="PK_Tyr_Ser-Thr"/>
    <property type="match status" value="1"/>
</dbReference>
<dbReference type="SUPFAM" id="SSF56112">
    <property type="entry name" value="Protein kinase-like (PK-like)"/>
    <property type="match status" value="2"/>
</dbReference>
<keyword evidence="15" id="KW-1185">Reference proteome</keyword>
<evidence type="ECO:0000256" key="5">
    <source>
        <dbReference type="ARBA" id="ARBA00022741"/>
    </source>
</evidence>
<keyword evidence="12" id="KW-0812">Transmembrane</keyword>
<gene>
    <name evidence="14" type="ORF">TEA_017507</name>
</gene>
<keyword evidence="6" id="KW-0418">Kinase</keyword>
<name>A0A4S4E7E4_CAMSN</name>
<feature type="domain" description="Protein kinase" evidence="13">
    <location>
        <begin position="136"/>
        <end position="391"/>
    </location>
</feature>
<dbReference type="GO" id="GO:0004674">
    <property type="term" value="F:protein serine/threonine kinase activity"/>
    <property type="evidence" value="ECO:0007669"/>
    <property type="project" value="UniProtKB-KW"/>
</dbReference>
<dbReference type="PANTHER" id="PTHR27002:SF566">
    <property type="entry name" value="RECEPTOR-LIKE SERINE_THREONINE-PROTEIN KINASE"/>
    <property type="match status" value="1"/>
</dbReference>
<dbReference type="GO" id="GO:0005886">
    <property type="term" value="C:plasma membrane"/>
    <property type="evidence" value="ECO:0007669"/>
    <property type="project" value="TreeGrafter"/>
</dbReference>
<accession>A0A4S4E7E4</accession>
<evidence type="ECO:0000256" key="1">
    <source>
        <dbReference type="ARBA" id="ARBA00012513"/>
    </source>
</evidence>
<evidence type="ECO:0000313" key="14">
    <source>
        <dbReference type="EMBL" id="THG11524.1"/>
    </source>
</evidence>
<comment type="catalytic activity">
    <reaction evidence="11">
        <text>L-seryl-[protein] + ATP = O-phospho-L-seryl-[protein] + ADP + H(+)</text>
        <dbReference type="Rhea" id="RHEA:17989"/>
        <dbReference type="Rhea" id="RHEA-COMP:9863"/>
        <dbReference type="Rhea" id="RHEA-COMP:11604"/>
        <dbReference type="ChEBI" id="CHEBI:15378"/>
        <dbReference type="ChEBI" id="CHEBI:29999"/>
        <dbReference type="ChEBI" id="CHEBI:30616"/>
        <dbReference type="ChEBI" id="CHEBI:83421"/>
        <dbReference type="ChEBI" id="CHEBI:456216"/>
        <dbReference type="EC" id="2.7.11.1"/>
    </reaction>
</comment>
<evidence type="ECO:0000259" key="13">
    <source>
        <dbReference type="PROSITE" id="PS50011"/>
    </source>
</evidence>
<keyword evidence="4" id="KW-0732">Signal</keyword>
<feature type="transmembrane region" description="Helical" evidence="12">
    <location>
        <begin position="110"/>
        <end position="130"/>
    </location>
</feature>
<evidence type="ECO:0000256" key="3">
    <source>
        <dbReference type="ARBA" id="ARBA00022679"/>
    </source>
</evidence>
<dbReference type="GO" id="GO:0005524">
    <property type="term" value="F:ATP binding"/>
    <property type="evidence" value="ECO:0007669"/>
    <property type="project" value="UniProtKB-KW"/>
</dbReference>
<proteinExistence type="predicted"/>
<keyword evidence="8" id="KW-1015">Disulfide bond</keyword>
<dbReference type="InterPro" id="IPR008271">
    <property type="entry name" value="Ser/Thr_kinase_AS"/>
</dbReference>
<dbReference type="PROSITE" id="PS50011">
    <property type="entry name" value="PROTEIN_KINASE_DOM"/>
    <property type="match status" value="1"/>
</dbReference>
<evidence type="ECO:0000256" key="8">
    <source>
        <dbReference type="ARBA" id="ARBA00023157"/>
    </source>
</evidence>
<keyword evidence="2" id="KW-0723">Serine/threonine-protein kinase</keyword>
<reference evidence="14 15" key="1">
    <citation type="journal article" date="2018" name="Proc. Natl. Acad. Sci. U.S.A.">
        <title>Draft genome sequence of Camellia sinensis var. sinensis provides insights into the evolution of the tea genome and tea quality.</title>
        <authorList>
            <person name="Wei C."/>
            <person name="Yang H."/>
            <person name="Wang S."/>
            <person name="Zhao J."/>
            <person name="Liu C."/>
            <person name="Gao L."/>
            <person name="Xia E."/>
            <person name="Lu Y."/>
            <person name="Tai Y."/>
            <person name="She G."/>
            <person name="Sun J."/>
            <person name="Cao H."/>
            <person name="Tong W."/>
            <person name="Gao Q."/>
            <person name="Li Y."/>
            <person name="Deng W."/>
            <person name="Jiang X."/>
            <person name="Wang W."/>
            <person name="Chen Q."/>
            <person name="Zhang S."/>
            <person name="Li H."/>
            <person name="Wu J."/>
            <person name="Wang P."/>
            <person name="Li P."/>
            <person name="Shi C."/>
            <person name="Zheng F."/>
            <person name="Jian J."/>
            <person name="Huang B."/>
            <person name="Shan D."/>
            <person name="Shi M."/>
            <person name="Fang C."/>
            <person name="Yue Y."/>
            <person name="Li F."/>
            <person name="Li D."/>
            <person name="Wei S."/>
            <person name="Han B."/>
            <person name="Jiang C."/>
            <person name="Yin Y."/>
            <person name="Xia T."/>
            <person name="Zhang Z."/>
            <person name="Bennetzen J.L."/>
            <person name="Zhao S."/>
            <person name="Wan X."/>
        </authorList>
    </citation>
    <scope>NUCLEOTIDE SEQUENCE [LARGE SCALE GENOMIC DNA]</scope>
    <source>
        <strain evidence="15">cv. Shuchazao</strain>
        <tissue evidence="14">Leaf</tissue>
    </source>
</reference>
<dbReference type="EC" id="2.7.11.1" evidence="1"/>
<evidence type="ECO:0000313" key="15">
    <source>
        <dbReference type="Proteomes" id="UP000306102"/>
    </source>
</evidence>
<dbReference type="Proteomes" id="UP000306102">
    <property type="component" value="Unassembled WGS sequence"/>
</dbReference>
<evidence type="ECO:0000256" key="10">
    <source>
        <dbReference type="ARBA" id="ARBA00047899"/>
    </source>
</evidence>
<keyword evidence="7" id="KW-0067">ATP-binding</keyword>
<dbReference type="PROSITE" id="PS00108">
    <property type="entry name" value="PROTEIN_KINASE_ST"/>
    <property type="match status" value="1"/>
</dbReference>
<dbReference type="Gene3D" id="1.10.510.10">
    <property type="entry name" value="Transferase(Phosphotransferase) domain 1"/>
    <property type="match status" value="2"/>
</dbReference>
<keyword evidence="12" id="KW-1133">Transmembrane helix</keyword>
<evidence type="ECO:0000256" key="9">
    <source>
        <dbReference type="ARBA" id="ARBA00023180"/>
    </source>
</evidence>
<dbReference type="EMBL" id="SDRB02007209">
    <property type="protein sequence ID" value="THG11524.1"/>
    <property type="molecule type" value="Genomic_DNA"/>
</dbReference>
<protein>
    <recommendedName>
        <fullName evidence="1">non-specific serine/threonine protein kinase</fullName>
        <ecNumber evidence="1">2.7.11.1</ecNumber>
    </recommendedName>
</protein>
<keyword evidence="9" id="KW-0325">Glycoprotein</keyword>
<dbReference type="InterPro" id="IPR001245">
    <property type="entry name" value="Ser-Thr/Tyr_kinase_cat_dom"/>
</dbReference>
<sequence length="424" mass="46866">MNPEDGDVLVSNAYTSEGGGICITWYGNLTDTRVFSNGGLDLYVRVDAVELANVFVVMLLREPELTLFGTAGFYVFAVRGGVYKGFLVVVLELQLVLNPFWYGISDHGSLFGTTLGVAFSSLLVISFVSFRATNKFCDANKIGEGGFGPIYKGLLSTGKEIAVKRLSTTSKQGLNEFKSEMTLIAKLQYRNLVMLLGCCIHGEERMLIYEYMPNGSLDSLIFGVENTISKSLTWRRRLDIIVGIAQGVLYLHRDSRLRIIHRDLKASNVLLDCGMNPKISDFGLARTFGGDQSSATTRVVGTYGYMSPEYVIDGLFSIKSDVFSFGVMILEILSGKSNRRFHHPDHNFNLLGHAWKLWIEGKAFELLDPLVEGSFSMSEVLRDLKASNVLLDCGMNLKISNFGLATAFGGDQSSPRRRRVVGTQ</sequence>
<dbReference type="FunFam" id="3.30.200.20:FF:001238">
    <property type="entry name" value="Os08g0179000 protein"/>
    <property type="match status" value="1"/>
</dbReference>
<keyword evidence="3" id="KW-0808">Transferase</keyword>
<dbReference type="InterPro" id="IPR000719">
    <property type="entry name" value="Prot_kinase_dom"/>
</dbReference>
<comment type="caution">
    <text evidence="14">The sequence shown here is derived from an EMBL/GenBank/DDBJ whole genome shotgun (WGS) entry which is preliminary data.</text>
</comment>
<evidence type="ECO:0000256" key="12">
    <source>
        <dbReference type="SAM" id="Phobius"/>
    </source>
</evidence>
<dbReference type="InterPro" id="IPR011009">
    <property type="entry name" value="Kinase-like_dom_sf"/>
</dbReference>
<evidence type="ECO:0000256" key="2">
    <source>
        <dbReference type="ARBA" id="ARBA00022527"/>
    </source>
</evidence>
<dbReference type="FunFam" id="1.10.510.10:FF:000060">
    <property type="entry name" value="G-type lectin S-receptor-like serine/threonine-protein kinase"/>
    <property type="match status" value="1"/>
</dbReference>